<dbReference type="InterPro" id="IPR016195">
    <property type="entry name" value="Pol/histidinol_Pase-like"/>
</dbReference>
<dbReference type="InterPro" id="IPR010140">
    <property type="entry name" value="Histidinol_P_phosphatase_HisJ"/>
</dbReference>
<evidence type="ECO:0000313" key="10">
    <source>
        <dbReference type="EMBL" id="GIM30512.1"/>
    </source>
</evidence>
<dbReference type="Gene3D" id="3.20.20.140">
    <property type="entry name" value="Metal-dependent hydrolases"/>
    <property type="match status" value="1"/>
</dbReference>
<evidence type="ECO:0000256" key="1">
    <source>
        <dbReference type="ARBA" id="ARBA00004970"/>
    </source>
</evidence>
<comment type="caution">
    <text evidence="10">The sequence shown here is derived from an EMBL/GenBank/DDBJ whole genome shotgun (WGS) entry which is preliminary data.</text>
</comment>
<dbReference type="PANTHER" id="PTHR21039">
    <property type="entry name" value="HISTIDINOL PHOSPHATASE-RELATED"/>
    <property type="match status" value="1"/>
</dbReference>
<evidence type="ECO:0000256" key="8">
    <source>
        <dbReference type="RuleBase" id="RU366003"/>
    </source>
</evidence>
<accession>A0A919VHR1</accession>
<dbReference type="EC" id="3.1.3.15" evidence="3 8"/>
<dbReference type="EMBL" id="BOPZ01000040">
    <property type="protein sequence ID" value="GIM30512.1"/>
    <property type="molecule type" value="Genomic_DNA"/>
</dbReference>
<proteinExistence type="inferred from homology"/>
<dbReference type="Proteomes" id="UP000679179">
    <property type="component" value="Unassembled WGS sequence"/>
</dbReference>
<dbReference type="Pfam" id="PF02811">
    <property type="entry name" value="PHP"/>
    <property type="match status" value="1"/>
</dbReference>
<evidence type="ECO:0000313" key="11">
    <source>
        <dbReference type="Proteomes" id="UP000679179"/>
    </source>
</evidence>
<evidence type="ECO:0000256" key="4">
    <source>
        <dbReference type="ARBA" id="ARBA00022605"/>
    </source>
</evidence>
<dbReference type="GO" id="GO:0005737">
    <property type="term" value="C:cytoplasm"/>
    <property type="evidence" value="ECO:0007669"/>
    <property type="project" value="TreeGrafter"/>
</dbReference>
<comment type="pathway">
    <text evidence="1 8">Amino-acid biosynthesis; L-histidine biosynthesis; L-histidine from 5-phospho-alpha-D-ribose 1-diphosphate: step 8/9.</text>
</comment>
<evidence type="ECO:0000256" key="6">
    <source>
        <dbReference type="ARBA" id="ARBA00023102"/>
    </source>
</evidence>
<evidence type="ECO:0000256" key="3">
    <source>
        <dbReference type="ARBA" id="ARBA00013085"/>
    </source>
</evidence>
<dbReference type="GO" id="GO:0000105">
    <property type="term" value="P:L-histidine biosynthetic process"/>
    <property type="evidence" value="ECO:0007669"/>
    <property type="project" value="UniProtKB-UniRule"/>
</dbReference>
<evidence type="ECO:0000256" key="2">
    <source>
        <dbReference type="ARBA" id="ARBA00009152"/>
    </source>
</evidence>
<dbReference type="PANTHER" id="PTHR21039:SF0">
    <property type="entry name" value="HISTIDINOL-PHOSPHATASE"/>
    <property type="match status" value="1"/>
</dbReference>
<sequence length="262" mass="30353">MIIDYHVHTNNSFDCKSCMEDMCASAFEKGVREICFTEHFSVRKGIPTYNYIDFEEYFSSIDKCTKDFKDKLIIKAGLEVCEPHLEKNKLSSVLNKYDFDFILGSVHNILYDKLRNFIKEKNNIDAYEGYFKEVYALARYSEIDVLAHFDLLKLYAFDTHGNYILNNHKEIIYETLKILVDRNIGIEINTSGARSSANEFFPSFDILTLYKDLGGEIITIGSDAHRPQDIAEGFYDAVNLLKSIGFKYIFTYSHRKAHAIKI</sequence>
<gene>
    <name evidence="10" type="ORF">CPJCM30710_31780</name>
</gene>
<dbReference type="SUPFAM" id="SSF89550">
    <property type="entry name" value="PHP domain-like"/>
    <property type="match status" value="1"/>
</dbReference>
<protein>
    <recommendedName>
        <fullName evidence="3 8">Histidinol-phosphatase</fullName>
        <shortName evidence="8">HolPase</shortName>
        <ecNumber evidence="3 8">3.1.3.15</ecNumber>
    </recommendedName>
</protein>
<comment type="catalytic activity">
    <reaction evidence="7 8">
        <text>L-histidinol phosphate + H2O = L-histidinol + phosphate</text>
        <dbReference type="Rhea" id="RHEA:14465"/>
        <dbReference type="ChEBI" id="CHEBI:15377"/>
        <dbReference type="ChEBI" id="CHEBI:43474"/>
        <dbReference type="ChEBI" id="CHEBI:57699"/>
        <dbReference type="ChEBI" id="CHEBI:57980"/>
        <dbReference type="EC" id="3.1.3.15"/>
    </reaction>
</comment>
<comment type="similarity">
    <text evidence="2 8">Belongs to the PHP hydrolase family. HisK subfamily.</text>
</comment>
<reference evidence="10" key="1">
    <citation type="submission" date="2021-03" db="EMBL/GenBank/DDBJ databases">
        <title>Taxonomic study of Clostridium polyendosporum from meadow-gley soil under rice.</title>
        <authorList>
            <person name="Kobayashi H."/>
            <person name="Tanizawa Y."/>
            <person name="Yagura M."/>
        </authorList>
    </citation>
    <scope>NUCLEOTIDE SEQUENCE</scope>
    <source>
        <strain evidence="10">JCM 30710</strain>
    </source>
</reference>
<keyword evidence="11" id="KW-1185">Reference proteome</keyword>
<dbReference type="RefSeq" id="WP_212905179.1">
    <property type="nucleotide sequence ID" value="NZ_BOPZ01000040.1"/>
</dbReference>
<evidence type="ECO:0000256" key="7">
    <source>
        <dbReference type="ARBA" id="ARBA00049158"/>
    </source>
</evidence>
<dbReference type="AlphaFoldDB" id="A0A919VHR1"/>
<dbReference type="NCBIfam" id="TIGR01856">
    <property type="entry name" value="hisJ_fam"/>
    <property type="match status" value="1"/>
</dbReference>
<dbReference type="InterPro" id="IPR004013">
    <property type="entry name" value="PHP_dom"/>
</dbReference>
<organism evidence="10 11">
    <name type="scientific">Clostridium polyendosporum</name>
    <dbReference type="NCBI Taxonomy" id="69208"/>
    <lineage>
        <taxon>Bacteria</taxon>
        <taxon>Bacillati</taxon>
        <taxon>Bacillota</taxon>
        <taxon>Clostridia</taxon>
        <taxon>Eubacteriales</taxon>
        <taxon>Clostridiaceae</taxon>
        <taxon>Clostridium</taxon>
    </lineage>
</organism>
<keyword evidence="5 8" id="KW-0378">Hydrolase</keyword>
<keyword evidence="6 8" id="KW-0368">Histidine biosynthesis</keyword>
<dbReference type="GO" id="GO:0004401">
    <property type="term" value="F:histidinol-phosphatase activity"/>
    <property type="evidence" value="ECO:0007669"/>
    <property type="project" value="UniProtKB-UniRule"/>
</dbReference>
<evidence type="ECO:0000256" key="5">
    <source>
        <dbReference type="ARBA" id="ARBA00022801"/>
    </source>
</evidence>
<evidence type="ECO:0000259" key="9">
    <source>
        <dbReference type="Pfam" id="PF02811"/>
    </source>
</evidence>
<feature type="domain" description="PHP" evidence="9">
    <location>
        <begin position="4"/>
        <end position="191"/>
    </location>
</feature>
<name>A0A919VHR1_9CLOT</name>
<keyword evidence="4 8" id="KW-0028">Amino-acid biosynthesis</keyword>